<keyword evidence="2" id="KW-0964">Secreted</keyword>
<feature type="signal peptide" evidence="3">
    <location>
        <begin position="1"/>
        <end position="25"/>
    </location>
</feature>
<reference evidence="5" key="1">
    <citation type="submission" date="2016-10" db="EMBL/GenBank/DDBJ databases">
        <authorList>
            <person name="Varghese N."/>
            <person name="Submissions S."/>
        </authorList>
    </citation>
    <scope>NUCLEOTIDE SEQUENCE [LARGE SCALE GENOMIC DNA]</scope>
    <source>
        <strain evidence="5">CGMCC 1.10971</strain>
    </source>
</reference>
<evidence type="ECO:0000313" key="5">
    <source>
        <dbReference type="Proteomes" id="UP000198623"/>
    </source>
</evidence>
<evidence type="ECO:0000256" key="2">
    <source>
        <dbReference type="ARBA" id="ARBA00022525"/>
    </source>
</evidence>
<evidence type="ECO:0000256" key="3">
    <source>
        <dbReference type="SAM" id="SignalP"/>
    </source>
</evidence>
<dbReference type="GO" id="GO:0005576">
    <property type="term" value="C:extracellular region"/>
    <property type="evidence" value="ECO:0007669"/>
    <property type="project" value="UniProtKB-SubCell"/>
</dbReference>
<dbReference type="STRING" id="1045558.SAMN05216175_1155"/>
<dbReference type="Gene3D" id="2.120.10.30">
    <property type="entry name" value="TolB, C-terminal domain"/>
    <property type="match status" value="1"/>
</dbReference>
<name>A0A1I2V1E4_9GAMM</name>
<proteinExistence type="predicted"/>
<dbReference type="RefSeq" id="WP_090729731.1">
    <property type="nucleotide sequence ID" value="NZ_FOOU01000015.1"/>
</dbReference>
<dbReference type="SUPFAM" id="SSF101898">
    <property type="entry name" value="NHL repeat"/>
    <property type="match status" value="1"/>
</dbReference>
<evidence type="ECO:0000313" key="4">
    <source>
        <dbReference type="EMBL" id="SFG83032.1"/>
    </source>
</evidence>
<evidence type="ECO:0000256" key="1">
    <source>
        <dbReference type="ARBA" id="ARBA00004613"/>
    </source>
</evidence>
<comment type="subcellular location">
    <subcellularLocation>
        <location evidence="1">Secreted</location>
    </subcellularLocation>
</comment>
<dbReference type="PANTHER" id="PTHR10009:SF18">
    <property type="entry name" value="PROTEIN YELLOW-LIKE PROTEIN"/>
    <property type="match status" value="1"/>
</dbReference>
<organism evidence="4 5">
    <name type="scientific">Neptunomonas qingdaonensis</name>
    <dbReference type="NCBI Taxonomy" id="1045558"/>
    <lineage>
        <taxon>Bacteria</taxon>
        <taxon>Pseudomonadati</taxon>
        <taxon>Pseudomonadota</taxon>
        <taxon>Gammaproteobacteria</taxon>
        <taxon>Oceanospirillales</taxon>
        <taxon>Oceanospirillaceae</taxon>
        <taxon>Neptunomonas</taxon>
    </lineage>
</organism>
<dbReference type="Proteomes" id="UP000198623">
    <property type="component" value="Unassembled WGS sequence"/>
</dbReference>
<dbReference type="PANTHER" id="PTHR10009">
    <property type="entry name" value="PROTEIN YELLOW-RELATED"/>
    <property type="match status" value="1"/>
</dbReference>
<sequence>MPFSKLKIAATLAALVLNTISVSVAAQELSTYAKISDTRPGNITITSDNRVIITQQPLDGPSLRVVEVKPDGSKVPFPTLDWADGPEKGKVGITATIGITTASNDVVWILDMGGTNTPAQLVAWDSKADRLHKVIEIPASVKQPISFLQDFVLDEKHGKIYIADMTFTAPASAMKPAFVVVDIETGQARRVLEADSHLMPVEHDVMINGALMGFKAEDGTTQPWHLAMNAIAIDPAFEYVYFGSMNSTDVFRIATAALADEALDDAALTTQIERYADKRPNDGFIVDAESRVVSGDIETSAITRSGPKGLEILAQDDKRLRWPDGFAFGPDGTLYITANQLNTHPALNGGVDSSDKEYFILTLKP</sequence>
<dbReference type="Pfam" id="PF03022">
    <property type="entry name" value="MRJP"/>
    <property type="match status" value="1"/>
</dbReference>
<dbReference type="EMBL" id="FOOU01000015">
    <property type="protein sequence ID" value="SFG83032.1"/>
    <property type="molecule type" value="Genomic_DNA"/>
</dbReference>
<dbReference type="OrthoDB" id="9797664at2"/>
<keyword evidence="5" id="KW-1185">Reference proteome</keyword>
<dbReference type="AlphaFoldDB" id="A0A1I2V1E4"/>
<dbReference type="InterPro" id="IPR017996">
    <property type="entry name" value="MRJP/yellow-related"/>
</dbReference>
<feature type="chain" id="PRO_5011475732" evidence="3">
    <location>
        <begin position="26"/>
        <end position="365"/>
    </location>
</feature>
<accession>A0A1I2V1E4</accession>
<protein>
    <submittedName>
        <fullName evidence="4">Major royal jelly protein</fullName>
    </submittedName>
</protein>
<gene>
    <name evidence="4" type="ORF">SAMN05216175_1155</name>
</gene>
<dbReference type="InterPro" id="IPR011042">
    <property type="entry name" value="6-blade_b-propeller_TolB-like"/>
</dbReference>
<keyword evidence="3" id="KW-0732">Signal</keyword>